<dbReference type="Pfam" id="PF00651">
    <property type="entry name" value="BTB"/>
    <property type="match status" value="1"/>
</dbReference>
<dbReference type="InterPro" id="IPR043454">
    <property type="entry name" value="NPH3/RPT2-like"/>
</dbReference>
<evidence type="ECO:0000256" key="3">
    <source>
        <dbReference type="SAM" id="Coils"/>
    </source>
</evidence>
<evidence type="ECO:0000256" key="4">
    <source>
        <dbReference type="SAM" id="MobiDB-lite"/>
    </source>
</evidence>
<feature type="region of interest" description="Disordered" evidence="4">
    <location>
        <begin position="379"/>
        <end position="398"/>
    </location>
</feature>
<dbReference type="Gene3D" id="3.30.710.10">
    <property type="entry name" value="Potassium Channel Kv1.1, Chain A"/>
    <property type="match status" value="1"/>
</dbReference>
<reference evidence="6" key="1">
    <citation type="submission" date="2024-02" db="EMBL/GenBank/DDBJ databases">
        <authorList>
            <consortium name="ELIXIR-Norway"/>
            <consortium name="Elixir Norway"/>
        </authorList>
    </citation>
    <scope>NUCLEOTIDE SEQUENCE</scope>
</reference>
<name>A0ABP0TVA5_9BRYO</name>
<dbReference type="PANTHER" id="PTHR32370">
    <property type="entry name" value="OS12G0117600 PROTEIN"/>
    <property type="match status" value="1"/>
</dbReference>
<feature type="compositionally biased region" description="Polar residues" evidence="4">
    <location>
        <begin position="381"/>
        <end position="397"/>
    </location>
</feature>
<dbReference type="Pfam" id="PF03000">
    <property type="entry name" value="NPH3"/>
    <property type="match status" value="1"/>
</dbReference>
<dbReference type="PROSITE" id="PS51649">
    <property type="entry name" value="NPH3"/>
    <property type="match status" value="1"/>
</dbReference>
<dbReference type="EMBL" id="OZ019907">
    <property type="protein sequence ID" value="CAK9205881.1"/>
    <property type="molecule type" value="Genomic_DNA"/>
</dbReference>
<evidence type="ECO:0000256" key="2">
    <source>
        <dbReference type="ARBA" id="ARBA00022786"/>
    </source>
</evidence>
<comment type="pathway">
    <text evidence="1">Protein modification; protein ubiquitination.</text>
</comment>
<evidence type="ECO:0000313" key="6">
    <source>
        <dbReference type="EMBL" id="CAK9205881.1"/>
    </source>
</evidence>
<keyword evidence="2" id="KW-0833">Ubl conjugation pathway</keyword>
<dbReference type="InterPro" id="IPR000210">
    <property type="entry name" value="BTB/POZ_dom"/>
</dbReference>
<sequence>MKFMKLGSKQNIFQTQGNITSVASELSSDITFNVNDHKFELHKFPFLSKCGCVSKLLAEAHNTNSDDEEVVILDFPGGAESFEMCAKFCYGITFTLSAHNVVEVLCGAKYLEMTEDIEKGNLIFKLEVFLNSSILRGWKDSIICLQSCNAHMPRAEDLKVVGRCIDSISSKTMVEPSKVDWSFTYTRSSSTAMSEHSSSNMSSSHWMSPVPRDWWVEDICGLDVELYWRLMVAVKAKGMPQEQIGESLRVYTLRWLPGVSKEQQLLLDGGVRMGNGGGGGFSTDHAETATKHRELLETIVSLLPSEKGSSSCSFLLKLLKAATILSASPTAKMELVRRIGLQLEDASLRDLLIPSLSYSSDSLYDVDLVQHIVEQYLASEKSPTTSPSNNGGAWRSQSMDRHRSQSIENFNFSERSSFTGHSSQLKVAKLIDSYLAEIARDTNLPLSKFVQLAESVPDFARPVHDKLYHAIDMYLQEHPGLSKSERKRICGLMDCKKLSMEACMHAATNDRLPLRIVVQVLFFEQVRTAMRGGLLQDNLPSNIRALLPPDSSGEISLPELMKGTMITSSMAVPEEGWDAVHQDYASLKGDLATMRSHIAEAENERNMMQHELVKQQQQKAKSSFLTSFKPRKIFNKIFSSKGFSNSQSSNHSESPVQTTGKELTRQHRNSVG</sequence>
<accession>A0ABP0TVA5</accession>
<feature type="region of interest" description="Disordered" evidence="4">
    <location>
        <begin position="639"/>
        <end position="672"/>
    </location>
</feature>
<dbReference type="InterPro" id="IPR011333">
    <property type="entry name" value="SKP1/BTB/POZ_sf"/>
</dbReference>
<evidence type="ECO:0000313" key="7">
    <source>
        <dbReference type="Proteomes" id="UP001497512"/>
    </source>
</evidence>
<evidence type="ECO:0000256" key="1">
    <source>
        <dbReference type="ARBA" id="ARBA00004906"/>
    </source>
</evidence>
<dbReference type="SMART" id="SM00225">
    <property type="entry name" value="BTB"/>
    <property type="match status" value="1"/>
</dbReference>
<keyword evidence="7" id="KW-1185">Reference proteome</keyword>
<keyword evidence="3" id="KW-0175">Coiled coil</keyword>
<protein>
    <recommendedName>
        <fullName evidence="5">NPH3 domain-containing protein</fullName>
    </recommendedName>
</protein>
<feature type="coiled-coil region" evidence="3">
    <location>
        <begin position="584"/>
        <end position="618"/>
    </location>
</feature>
<dbReference type="Proteomes" id="UP001497512">
    <property type="component" value="Chromosome 15"/>
</dbReference>
<feature type="domain" description="NPH3" evidence="5">
    <location>
        <begin position="213"/>
        <end position="527"/>
    </location>
</feature>
<dbReference type="SUPFAM" id="SSF54695">
    <property type="entry name" value="POZ domain"/>
    <property type="match status" value="1"/>
</dbReference>
<evidence type="ECO:0000259" key="5">
    <source>
        <dbReference type="PROSITE" id="PS51649"/>
    </source>
</evidence>
<organism evidence="6 7">
    <name type="scientific">Sphagnum troendelagicum</name>
    <dbReference type="NCBI Taxonomy" id="128251"/>
    <lineage>
        <taxon>Eukaryota</taxon>
        <taxon>Viridiplantae</taxon>
        <taxon>Streptophyta</taxon>
        <taxon>Embryophyta</taxon>
        <taxon>Bryophyta</taxon>
        <taxon>Sphagnophytina</taxon>
        <taxon>Sphagnopsida</taxon>
        <taxon>Sphagnales</taxon>
        <taxon>Sphagnaceae</taxon>
        <taxon>Sphagnum</taxon>
    </lineage>
</organism>
<proteinExistence type="predicted"/>
<dbReference type="InterPro" id="IPR027356">
    <property type="entry name" value="NPH3_dom"/>
</dbReference>
<feature type="compositionally biased region" description="Low complexity" evidence="4">
    <location>
        <begin position="639"/>
        <end position="654"/>
    </location>
</feature>
<gene>
    <name evidence="6" type="ORF">CSSPTR1EN2_LOCUS8070</name>
</gene>